<feature type="transmembrane region" description="Helical" evidence="10">
    <location>
        <begin position="6"/>
        <end position="26"/>
    </location>
</feature>
<sequence>MQLFTLPLYLIATFLVAGIPFGFLYVKIFQKKDVRTVGSGNIGATNVLRAAGAGIALLTAVSDILKSFIPVILARKFFSDSLFPYLVWMTAVLGHCFSPYLKLKGGKGVSTFFGGLLALDPLAALITFVIWVLVIAVSQYVSLGSMIASAVPFVTFLTRGATPDILLISFLLPLVIVYRHKDNIRRLLNKTENKLRLKQ</sequence>
<dbReference type="Pfam" id="PF02660">
    <property type="entry name" value="G3P_acyltransf"/>
    <property type="match status" value="1"/>
</dbReference>
<keyword evidence="5 10" id="KW-1133">Transmembrane helix</keyword>
<comment type="similarity">
    <text evidence="10">Belongs to the PlsY family.</text>
</comment>
<dbReference type="GO" id="GO:0005886">
    <property type="term" value="C:plasma membrane"/>
    <property type="evidence" value="ECO:0007669"/>
    <property type="project" value="UniProtKB-SubCell"/>
</dbReference>
<name>A0A7V3KN35_UNCW3</name>
<gene>
    <name evidence="10 11" type="primary">plsY</name>
    <name evidence="11" type="ORF">ENV38_02035</name>
</gene>
<feature type="transmembrane region" description="Helical" evidence="10">
    <location>
        <begin position="81"/>
        <end position="101"/>
    </location>
</feature>
<comment type="function">
    <text evidence="10">Catalyzes the transfer of an acyl group from acyl-phosphate (acyl-PO(4)) to glycerol-3-phosphate (G3P) to form lysophosphatidic acid (LPA). This enzyme utilizes acyl-phosphate as fatty acyl donor, but not acyl-CoA or acyl-ACP.</text>
</comment>
<accession>A0A7V3KN35</accession>
<keyword evidence="6 10" id="KW-0443">Lipid metabolism</keyword>
<dbReference type="EMBL" id="DTGD01000078">
    <property type="protein sequence ID" value="HGB35670.1"/>
    <property type="molecule type" value="Genomic_DNA"/>
</dbReference>
<evidence type="ECO:0000313" key="11">
    <source>
        <dbReference type="EMBL" id="HGB35670.1"/>
    </source>
</evidence>
<dbReference type="NCBIfam" id="TIGR00023">
    <property type="entry name" value="glycerol-3-phosphate 1-O-acyltransferase PlsY"/>
    <property type="match status" value="1"/>
</dbReference>
<comment type="caution">
    <text evidence="11">The sequence shown here is derived from an EMBL/GenBank/DDBJ whole genome shotgun (WGS) entry which is preliminary data.</text>
</comment>
<proteinExistence type="inferred from homology"/>
<evidence type="ECO:0000256" key="4">
    <source>
        <dbReference type="ARBA" id="ARBA00022692"/>
    </source>
</evidence>
<evidence type="ECO:0000256" key="6">
    <source>
        <dbReference type="ARBA" id="ARBA00023098"/>
    </source>
</evidence>
<comment type="subunit">
    <text evidence="10">Probably interacts with PlsX.</text>
</comment>
<keyword evidence="8 10" id="KW-0594">Phospholipid biosynthesis</keyword>
<comment type="subcellular location">
    <subcellularLocation>
        <location evidence="10">Cell membrane</location>
        <topology evidence="10">Multi-pass membrane protein</topology>
    </subcellularLocation>
</comment>
<evidence type="ECO:0000256" key="9">
    <source>
        <dbReference type="ARBA" id="ARBA00023264"/>
    </source>
</evidence>
<evidence type="ECO:0000256" key="7">
    <source>
        <dbReference type="ARBA" id="ARBA00023136"/>
    </source>
</evidence>
<dbReference type="PANTHER" id="PTHR30309:SF0">
    <property type="entry name" value="GLYCEROL-3-PHOSPHATE ACYLTRANSFERASE-RELATED"/>
    <property type="match status" value="1"/>
</dbReference>
<dbReference type="PANTHER" id="PTHR30309">
    <property type="entry name" value="INNER MEMBRANE PROTEIN YGIH"/>
    <property type="match status" value="1"/>
</dbReference>
<evidence type="ECO:0000256" key="5">
    <source>
        <dbReference type="ARBA" id="ARBA00022989"/>
    </source>
</evidence>
<keyword evidence="4 10" id="KW-0812">Transmembrane</keyword>
<comment type="pathway">
    <text evidence="10">Lipid metabolism; phospholipid metabolism.</text>
</comment>
<protein>
    <recommendedName>
        <fullName evidence="10">Glycerol-3-phosphate acyltransferase</fullName>
    </recommendedName>
    <alternativeName>
        <fullName evidence="10">Acyl-PO4 G3P acyltransferase</fullName>
    </alternativeName>
    <alternativeName>
        <fullName evidence="10">Acyl-phosphate--glycerol-3-phosphate acyltransferase</fullName>
    </alternativeName>
    <alternativeName>
        <fullName evidence="10">G3P acyltransferase</fullName>
        <shortName evidence="10">GPAT</shortName>
        <ecNumber evidence="10">2.3.1.275</ecNumber>
    </alternativeName>
    <alternativeName>
        <fullName evidence="10">Lysophosphatidic acid synthase</fullName>
        <shortName evidence="10">LPA synthase</shortName>
    </alternativeName>
</protein>
<feature type="transmembrane region" description="Helical" evidence="10">
    <location>
        <begin position="122"/>
        <end position="141"/>
    </location>
</feature>
<evidence type="ECO:0000256" key="8">
    <source>
        <dbReference type="ARBA" id="ARBA00023209"/>
    </source>
</evidence>
<organism evidence="11">
    <name type="scientific">candidate division WOR-3 bacterium</name>
    <dbReference type="NCBI Taxonomy" id="2052148"/>
    <lineage>
        <taxon>Bacteria</taxon>
        <taxon>Bacteria division WOR-3</taxon>
    </lineage>
</organism>
<dbReference type="GO" id="GO:0008654">
    <property type="term" value="P:phospholipid biosynthetic process"/>
    <property type="evidence" value="ECO:0007669"/>
    <property type="project" value="UniProtKB-UniRule"/>
</dbReference>
<evidence type="ECO:0000256" key="1">
    <source>
        <dbReference type="ARBA" id="ARBA00022475"/>
    </source>
</evidence>
<comment type="catalytic activity">
    <reaction evidence="10">
        <text>an acyl phosphate + sn-glycerol 3-phosphate = a 1-acyl-sn-glycero-3-phosphate + phosphate</text>
        <dbReference type="Rhea" id="RHEA:34075"/>
        <dbReference type="ChEBI" id="CHEBI:43474"/>
        <dbReference type="ChEBI" id="CHEBI:57597"/>
        <dbReference type="ChEBI" id="CHEBI:57970"/>
        <dbReference type="ChEBI" id="CHEBI:59918"/>
        <dbReference type="EC" id="2.3.1.275"/>
    </reaction>
</comment>
<feature type="transmembrane region" description="Helical" evidence="10">
    <location>
        <begin position="161"/>
        <end position="178"/>
    </location>
</feature>
<keyword evidence="1 10" id="KW-1003">Cell membrane</keyword>
<dbReference type="SMART" id="SM01207">
    <property type="entry name" value="G3P_acyltransf"/>
    <property type="match status" value="1"/>
</dbReference>
<dbReference type="HAMAP" id="MF_01043">
    <property type="entry name" value="PlsY"/>
    <property type="match status" value="1"/>
</dbReference>
<dbReference type="AlphaFoldDB" id="A0A7V3KN35"/>
<dbReference type="InterPro" id="IPR003811">
    <property type="entry name" value="G3P_acylTferase_PlsY"/>
</dbReference>
<evidence type="ECO:0000256" key="3">
    <source>
        <dbReference type="ARBA" id="ARBA00022679"/>
    </source>
</evidence>
<keyword evidence="2 10" id="KW-0444">Lipid biosynthesis</keyword>
<dbReference type="UniPathway" id="UPA00085"/>
<dbReference type="EC" id="2.3.1.275" evidence="10"/>
<evidence type="ECO:0000256" key="10">
    <source>
        <dbReference type="HAMAP-Rule" id="MF_01043"/>
    </source>
</evidence>
<dbReference type="GO" id="GO:0043772">
    <property type="term" value="F:acyl-phosphate glycerol-3-phosphate acyltransferase activity"/>
    <property type="evidence" value="ECO:0007669"/>
    <property type="project" value="UniProtKB-UniRule"/>
</dbReference>
<keyword evidence="11" id="KW-0012">Acyltransferase</keyword>
<keyword evidence="9 10" id="KW-1208">Phospholipid metabolism</keyword>
<keyword evidence="7 10" id="KW-0472">Membrane</keyword>
<feature type="transmembrane region" description="Helical" evidence="10">
    <location>
        <begin position="47"/>
        <end position="69"/>
    </location>
</feature>
<evidence type="ECO:0000256" key="2">
    <source>
        <dbReference type="ARBA" id="ARBA00022516"/>
    </source>
</evidence>
<keyword evidence="3 10" id="KW-0808">Transferase</keyword>
<reference evidence="11" key="1">
    <citation type="journal article" date="2020" name="mSystems">
        <title>Genome- and Community-Level Interaction Insights into Carbon Utilization and Element Cycling Functions of Hydrothermarchaeota in Hydrothermal Sediment.</title>
        <authorList>
            <person name="Zhou Z."/>
            <person name="Liu Y."/>
            <person name="Xu W."/>
            <person name="Pan J."/>
            <person name="Luo Z.H."/>
            <person name="Li M."/>
        </authorList>
    </citation>
    <scope>NUCLEOTIDE SEQUENCE [LARGE SCALE GENOMIC DNA]</scope>
    <source>
        <strain evidence="11">SpSt-754</strain>
    </source>
</reference>